<dbReference type="EMBL" id="QROC01000001">
    <property type="protein sequence ID" value="RHL01627.1"/>
    <property type="molecule type" value="Genomic_DNA"/>
</dbReference>
<reference evidence="4 5" key="1">
    <citation type="submission" date="2018-08" db="EMBL/GenBank/DDBJ databases">
        <title>A genome reference for cultivated species of the human gut microbiota.</title>
        <authorList>
            <person name="Zou Y."/>
            <person name="Xue W."/>
            <person name="Luo G."/>
        </authorList>
    </citation>
    <scope>NUCLEOTIDE SEQUENCE [LARGE SCALE GENOMIC DNA]</scope>
    <source>
        <strain evidence="4 5">AF39-6AC</strain>
    </source>
</reference>
<dbReference type="AlphaFoldDB" id="A0A1Y4VH87"/>
<dbReference type="PROSITE" id="PS51257">
    <property type="entry name" value="PROKAR_LIPOPROTEIN"/>
    <property type="match status" value="1"/>
</dbReference>
<dbReference type="Pfam" id="PF13448">
    <property type="entry name" value="DUF4114"/>
    <property type="match status" value="1"/>
</dbReference>
<proteinExistence type="predicted"/>
<organism evidence="4 5">
    <name type="scientific">Bacteroides xylanisolvens</name>
    <dbReference type="NCBI Taxonomy" id="371601"/>
    <lineage>
        <taxon>Bacteria</taxon>
        <taxon>Pseudomonadati</taxon>
        <taxon>Bacteroidota</taxon>
        <taxon>Bacteroidia</taxon>
        <taxon>Bacteroidales</taxon>
        <taxon>Bacteroidaceae</taxon>
        <taxon>Bacteroides</taxon>
    </lineage>
</organism>
<dbReference type="InterPro" id="IPR032295">
    <property type="entry name" value="DUF4842"/>
</dbReference>
<dbReference type="Proteomes" id="UP000284417">
    <property type="component" value="Unassembled WGS sequence"/>
</dbReference>
<evidence type="ECO:0000259" key="1">
    <source>
        <dbReference type="Pfam" id="PF13448"/>
    </source>
</evidence>
<name>A0A1Y4VH87_9BACE</name>
<dbReference type="Proteomes" id="UP001198461">
    <property type="component" value="Unassembled WGS sequence"/>
</dbReference>
<evidence type="ECO:0000313" key="3">
    <source>
        <dbReference type="EMBL" id="MCA4705173.1"/>
    </source>
</evidence>
<evidence type="ECO:0000259" key="2">
    <source>
        <dbReference type="Pfam" id="PF16130"/>
    </source>
</evidence>
<protein>
    <submittedName>
        <fullName evidence="4">LruC domain-containing protein</fullName>
    </submittedName>
</protein>
<feature type="domain" description="DUF4114" evidence="1">
    <location>
        <begin position="315"/>
        <end position="401"/>
    </location>
</feature>
<dbReference type="NCBIfam" id="TIGR04456">
    <property type="entry name" value="LruC_dom"/>
    <property type="match status" value="1"/>
</dbReference>
<sequence>MRQTIFVKTLMGLFCAPLICSCVDDQRDLFQEPEKLPKESFFDFNMNQNLAIDIDYGFKEDYVVLFEIYDQDPIEVNDKDGSWKKKDIEPFYRAATSKKGTFNEDGITIRADISEVWLSSDYLGAASPVKLTIGEDHRISFNQNEYIQSLLAKASTPVSRGVTTNQHKYQDDWMLLPNVDWNDNGRPNNLSAEKNIPPASVLYNIKNVFRKTDGKSIRDNYPEFFNGKMISDIPITKETEVSLVFVNSTAAWYNTVGYYTYPTGETPTLENIQKVLAFPNASPVYKTAGVGALVCGDEVKLKYWNEKEGKFEEKFPAGITIGWCLQGMGFRSKPLDEYVQGDLVQGMGTRYSTTILNKAGSDGIKRQRTVSLRDTESNQIVAIGFEDNIDLDYCDAIFYIHTSEKNAIDEEVVPPLPEDPEVPTDEDNYTTYSGILTFEDLWPEQGDYDMNDVMIRYKSKVYKSILTNRVYKIVDEFTPFHRGGYLINGFGYQLHNIANSDISDVSIEGPSYASKSQYMPGKTETGQSHPTILLFDNMRIFDGKEEADKKYTVTIQVNDVSSKNVLPPYNPFIFVESDKTRGREVHLVKYPPTDKANPSLLGTGKDVSRPDEGLYYVSIDLMPFALNMPISEFPIPEEGVRIDESYPKFATWVKSNGAQAKDWYKYPKK</sequence>
<dbReference type="EMBL" id="JAIWYE010000028">
    <property type="protein sequence ID" value="MCA4705173.1"/>
    <property type="molecule type" value="Genomic_DNA"/>
</dbReference>
<accession>A0A1Y4VH87</accession>
<dbReference type="Pfam" id="PF16130">
    <property type="entry name" value="DUF4842"/>
    <property type="match status" value="1"/>
</dbReference>
<reference evidence="3" key="2">
    <citation type="submission" date="2023-08" db="EMBL/GenBank/DDBJ databases">
        <title>Mucin Metabolism Genes Underlie the Key Renovations of Bacteroides xylanisolvens Genomes in Captive Great Apes.</title>
        <authorList>
            <person name="Nishida A.H."/>
        </authorList>
    </citation>
    <scope>NUCLEOTIDE SEQUENCE</scope>
    <source>
        <strain evidence="3">P13.H9</strain>
    </source>
</reference>
<dbReference type="InterPro" id="IPR025193">
    <property type="entry name" value="DUF4114"/>
</dbReference>
<evidence type="ECO:0000313" key="5">
    <source>
        <dbReference type="Proteomes" id="UP000284417"/>
    </source>
</evidence>
<comment type="caution">
    <text evidence="4">The sequence shown here is derived from an EMBL/GenBank/DDBJ whole genome shotgun (WGS) entry which is preliminary data.</text>
</comment>
<evidence type="ECO:0000313" key="4">
    <source>
        <dbReference type="EMBL" id="RHL01627.1"/>
    </source>
</evidence>
<feature type="domain" description="DUF4842" evidence="2">
    <location>
        <begin position="468"/>
        <end position="664"/>
    </location>
</feature>
<dbReference type="InterPro" id="IPR031025">
    <property type="entry name" value="LruC_dom"/>
</dbReference>
<gene>
    <name evidence="4" type="ORF">DW042_01015</name>
    <name evidence="3" type="ORF">LD004_16330</name>
</gene>
<dbReference type="RefSeq" id="WP_087322191.1">
    <property type="nucleotide sequence ID" value="NZ_JAIWXB010000026.1"/>
</dbReference>